<protein>
    <submittedName>
        <fullName evidence="1">Uncharacterized protein</fullName>
    </submittedName>
</protein>
<keyword evidence="2" id="KW-1185">Reference proteome</keyword>
<gene>
    <name evidence="1" type="ORF">NUW58_g6793</name>
</gene>
<sequence>MPSYITRGIFRLYNNPGPQAFRFPKSRSQPGAAWRAGDGFSDDEATPDFMFHMTGKHRRKRSRSLSAFRELSLEVDDVAEDTAARVAHSQRRKRRSKVLQGVPHDTVMKDLWPTKENFAESLLIQRPRIMVKESIESTPLISSKSAPTVAAEMRQTIPLKRLASDFENLGKRKCRSWSTHRGQPSSSSTRASWKHDHQVSNGNCMEEGNDPYEQAGDESEQERDAGYGYSQLLAESECGDSGSEALSEDDLSDQDDQDEHMQNTVLDSQPDEVQLSIDDSCEKLIIRLFRLALGQGLVLAELADENLGATLARVDFAQADITSPSATQAAFDKPWPTSVAKLPLTVFHTVAIILAGERTMGTYERSKRVNIDGTQNVVDAAKAAGATIFISTSSASVAHRPAAYWGNPFRRWPKNYFQVIDESDFDEPVRPHSQFFGNYAHTKAIAERIVCDANSPNFRTGSIRPANTIYGSSHGDQIIGKNFFFLLLYINIMVGR</sequence>
<reference evidence="1" key="1">
    <citation type="submission" date="2022-10" db="EMBL/GenBank/DDBJ databases">
        <title>Genome Sequence of Xylaria curta.</title>
        <authorList>
            <person name="Buettner E."/>
        </authorList>
    </citation>
    <scope>NUCLEOTIDE SEQUENCE</scope>
    <source>
        <strain evidence="1">Babe10</strain>
    </source>
</reference>
<name>A0ACC1NP15_9PEZI</name>
<evidence type="ECO:0000313" key="1">
    <source>
        <dbReference type="EMBL" id="KAJ2981015.1"/>
    </source>
</evidence>
<organism evidence="1 2">
    <name type="scientific">Xylaria curta</name>
    <dbReference type="NCBI Taxonomy" id="42375"/>
    <lineage>
        <taxon>Eukaryota</taxon>
        <taxon>Fungi</taxon>
        <taxon>Dikarya</taxon>
        <taxon>Ascomycota</taxon>
        <taxon>Pezizomycotina</taxon>
        <taxon>Sordariomycetes</taxon>
        <taxon>Xylariomycetidae</taxon>
        <taxon>Xylariales</taxon>
        <taxon>Xylariaceae</taxon>
        <taxon>Xylaria</taxon>
    </lineage>
</organism>
<dbReference type="Proteomes" id="UP001143856">
    <property type="component" value="Unassembled WGS sequence"/>
</dbReference>
<dbReference type="EMBL" id="JAPDGR010001614">
    <property type="protein sequence ID" value="KAJ2981015.1"/>
    <property type="molecule type" value="Genomic_DNA"/>
</dbReference>
<evidence type="ECO:0000313" key="2">
    <source>
        <dbReference type="Proteomes" id="UP001143856"/>
    </source>
</evidence>
<accession>A0ACC1NP15</accession>
<proteinExistence type="predicted"/>
<comment type="caution">
    <text evidence="1">The sequence shown here is derived from an EMBL/GenBank/DDBJ whole genome shotgun (WGS) entry which is preliminary data.</text>
</comment>